<sequence length="130" mass="13619">MATLDVLPLIKLPSSWPLPVVATLCMAALAGLDLLGAIAAKEWAERNNTVALVLGALSFVVLFWVYASALQYAELAVVTMGWIVLLQVGIVLVDRIHFDNALPADKIAAVVVILAAQGYLLLAPSGGTPA</sequence>
<feature type="transmembrane region" description="Helical" evidence="1">
    <location>
        <begin position="50"/>
        <end position="69"/>
    </location>
</feature>
<dbReference type="InterPro" id="IPR037185">
    <property type="entry name" value="EmrE-like"/>
</dbReference>
<dbReference type="RefSeq" id="WP_345205688.1">
    <property type="nucleotide sequence ID" value="NZ_BAABGM010000013.1"/>
</dbReference>
<evidence type="ECO:0000313" key="2">
    <source>
        <dbReference type="EMBL" id="GAA4406631.1"/>
    </source>
</evidence>
<proteinExistence type="predicted"/>
<organism evidence="2 3">
    <name type="scientific">Fodinibacter luteus</name>
    <dbReference type="NCBI Taxonomy" id="552064"/>
    <lineage>
        <taxon>Bacteria</taxon>
        <taxon>Bacillati</taxon>
        <taxon>Actinomycetota</taxon>
        <taxon>Actinomycetes</taxon>
        <taxon>Micrococcales</taxon>
        <taxon>Intrasporangiaceae</taxon>
        <taxon>Fodinibacter (ex Wang et al. 2009)</taxon>
    </lineage>
</organism>
<feature type="transmembrane region" description="Helical" evidence="1">
    <location>
        <begin position="75"/>
        <end position="93"/>
    </location>
</feature>
<dbReference type="Gene3D" id="1.10.3730.20">
    <property type="match status" value="1"/>
</dbReference>
<keyword evidence="1" id="KW-0812">Transmembrane</keyword>
<gene>
    <name evidence="2" type="ORF">GCM10023168_21830</name>
</gene>
<keyword evidence="1" id="KW-1133">Transmembrane helix</keyword>
<evidence type="ECO:0000313" key="3">
    <source>
        <dbReference type="Proteomes" id="UP001500945"/>
    </source>
</evidence>
<comment type="caution">
    <text evidence="2">The sequence shown here is derived from an EMBL/GenBank/DDBJ whole genome shotgun (WGS) entry which is preliminary data.</text>
</comment>
<name>A0ABP8KHJ8_9MICO</name>
<dbReference type="SUPFAM" id="SSF103481">
    <property type="entry name" value="Multidrug resistance efflux transporter EmrE"/>
    <property type="match status" value="1"/>
</dbReference>
<protein>
    <submittedName>
        <fullName evidence="2">Uncharacterized protein</fullName>
    </submittedName>
</protein>
<feature type="transmembrane region" description="Helical" evidence="1">
    <location>
        <begin position="20"/>
        <end position="38"/>
    </location>
</feature>
<reference evidence="3" key="1">
    <citation type="journal article" date="2019" name="Int. J. Syst. Evol. Microbiol.">
        <title>The Global Catalogue of Microorganisms (GCM) 10K type strain sequencing project: providing services to taxonomists for standard genome sequencing and annotation.</title>
        <authorList>
            <consortium name="The Broad Institute Genomics Platform"/>
            <consortium name="The Broad Institute Genome Sequencing Center for Infectious Disease"/>
            <person name="Wu L."/>
            <person name="Ma J."/>
        </authorList>
    </citation>
    <scope>NUCLEOTIDE SEQUENCE [LARGE SCALE GENOMIC DNA]</scope>
    <source>
        <strain evidence="3">JCM 17809</strain>
    </source>
</reference>
<keyword evidence="1" id="KW-0472">Membrane</keyword>
<evidence type="ECO:0000256" key="1">
    <source>
        <dbReference type="SAM" id="Phobius"/>
    </source>
</evidence>
<accession>A0ABP8KHJ8</accession>
<dbReference type="EMBL" id="BAABGM010000013">
    <property type="protein sequence ID" value="GAA4406631.1"/>
    <property type="molecule type" value="Genomic_DNA"/>
</dbReference>
<keyword evidence="3" id="KW-1185">Reference proteome</keyword>
<feature type="transmembrane region" description="Helical" evidence="1">
    <location>
        <begin position="105"/>
        <end position="122"/>
    </location>
</feature>
<dbReference type="Proteomes" id="UP001500945">
    <property type="component" value="Unassembled WGS sequence"/>
</dbReference>